<reference evidence="5" key="1">
    <citation type="submission" date="2022-07" db="EMBL/GenBank/DDBJ databases">
        <title>Genome analysis of Parmales, a sister group of diatoms, reveals the evolutionary specialization of diatoms from phago-mixotrophs to photoautotrophs.</title>
        <authorList>
            <person name="Ban H."/>
            <person name="Sato S."/>
            <person name="Yoshikawa S."/>
            <person name="Kazumasa Y."/>
            <person name="Nakamura Y."/>
            <person name="Ichinomiya M."/>
            <person name="Saitoh K."/>
            <person name="Sato N."/>
            <person name="Blanc-Mathieu R."/>
            <person name="Endo H."/>
            <person name="Kuwata A."/>
            <person name="Ogata H."/>
        </authorList>
    </citation>
    <scope>NUCLEOTIDE SEQUENCE</scope>
</reference>
<dbReference type="OrthoDB" id="47801at2759"/>
<comment type="caution">
    <text evidence="5">The sequence shown here is derived from an EMBL/GenBank/DDBJ whole genome shotgun (WGS) entry which is preliminary data.</text>
</comment>
<dbReference type="PROSITE" id="PS50127">
    <property type="entry name" value="UBC_2"/>
    <property type="match status" value="1"/>
</dbReference>
<dbReference type="Pfam" id="PF00179">
    <property type="entry name" value="UQ_con"/>
    <property type="match status" value="1"/>
</dbReference>
<proteinExistence type="predicted"/>
<dbReference type="PANTHER" id="PTHR46116:SF39">
    <property type="entry name" value="BACULOVIRAL IAP REPEAT-CONTAINING PROTEIN 6"/>
    <property type="match status" value="1"/>
</dbReference>
<dbReference type="Proteomes" id="UP001165082">
    <property type="component" value="Unassembled WGS sequence"/>
</dbReference>
<dbReference type="AlphaFoldDB" id="A0A9W7F9B3"/>
<dbReference type="PANTHER" id="PTHR46116">
    <property type="entry name" value="(E3-INDEPENDENT) E2 UBIQUITIN-CONJUGATING ENZYME"/>
    <property type="match status" value="1"/>
</dbReference>
<dbReference type="Gene3D" id="3.10.110.10">
    <property type="entry name" value="Ubiquitin Conjugating Enzyme"/>
    <property type="match status" value="1"/>
</dbReference>
<feature type="non-terminal residue" evidence="5">
    <location>
        <position position="145"/>
    </location>
</feature>
<evidence type="ECO:0000256" key="3">
    <source>
        <dbReference type="SAM" id="MobiDB-lite"/>
    </source>
</evidence>
<feature type="compositionally biased region" description="Acidic residues" evidence="3">
    <location>
        <begin position="113"/>
        <end position="123"/>
    </location>
</feature>
<name>A0A9W7F9B3_9STRA</name>
<evidence type="ECO:0000259" key="4">
    <source>
        <dbReference type="PROSITE" id="PS50127"/>
    </source>
</evidence>
<evidence type="ECO:0000313" key="6">
    <source>
        <dbReference type="Proteomes" id="UP001165082"/>
    </source>
</evidence>
<dbReference type="InterPro" id="IPR016135">
    <property type="entry name" value="UBQ-conjugating_enzyme/RWD"/>
</dbReference>
<accession>A0A9W7F9B3</accession>
<dbReference type="EMBL" id="BRXZ01000253">
    <property type="protein sequence ID" value="GMI08200.1"/>
    <property type="molecule type" value="Genomic_DNA"/>
</dbReference>
<feature type="region of interest" description="Disordered" evidence="3">
    <location>
        <begin position="113"/>
        <end position="145"/>
    </location>
</feature>
<sequence length="145" mass="15885">PKFLLTTTNHNRCRFNPNLYADGKVCLSLLGTWSGEPWSPSTSTLLQVLVSIHSLIMTDSPFYNEPGHSPGSDGPSSLRYNAQIRAATMRYAMRDAMRSSDSAFRDVDIICLDDDDDDDDVIAVDEPTTKPGKKKGSSSADAIEL</sequence>
<dbReference type="InterPro" id="IPR000608">
    <property type="entry name" value="UBC"/>
</dbReference>
<dbReference type="SUPFAM" id="SSF54495">
    <property type="entry name" value="UBC-like"/>
    <property type="match status" value="1"/>
</dbReference>
<evidence type="ECO:0000256" key="1">
    <source>
        <dbReference type="ARBA" id="ARBA00022679"/>
    </source>
</evidence>
<organism evidence="5 6">
    <name type="scientific">Triparma retinervis</name>
    <dbReference type="NCBI Taxonomy" id="2557542"/>
    <lineage>
        <taxon>Eukaryota</taxon>
        <taxon>Sar</taxon>
        <taxon>Stramenopiles</taxon>
        <taxon>Ochrophyta</taxon>
        <taxon>Bolidophyceae</taxon>
        <taxon>Parmales</taxon>
        <taxon>Triparmaceae</taxon>
        <taxon>Triparma</taxon>
    </lineage>
</organism>
<gene>
    <name evidence="5" type="ORF">TrRE_jg9483</name>
</gene>
<keyword evidence="1" id="KW-0808">Transferase</keyword>
<keyword evidence="2" id="KW-0833">Ubl conjugation pathway</keyword>
<feature type="domain" description="UBC core" evidence="4">
    <location>
        <begin position="1"/>
        <end position="93"/>
    </location>
</feature>
<evidence type="ECO:0000256" key="2">
    <source>
        <dbReference type="ARBA" id="ARBA00022786"/>
    </source>
</evidence>
<protein>
    <recommendedName>
        <fullName evidence="4">UBC core domain-containing protein</fullName>
    </recommendedName>
</protein>
<evidence type="ECO:0000313" key="5">
    <source>
        <dbReference type="EMBL" id="GMI08200.1"/>
    </source>
</evidence>
<dbReference type="GO" id="GO:0016740">
    <property type="term" value="F:transferase activity"/>
    <property type="evidence" value="ECO:0007669"/>
    <property type="project" value="UniProtKB-KW"/>
</dbReference>
<keyword evidence="6" id="KW-1185">Reference proteome</keyword>